<evidence type="ECO:0000256" key="3">
    <source>
        <dbReference type="SAM" id="MobiDB-lite"/>
    </source>
</evidence>
<dbReference type="InterPro" id="IPR051159">
    <property type="entry name" value="Hexapeptide_acetyltransf"/>
</dbReference>
<comment type="caution">
    <text evidence="4">The sequence shown here is derived from an EMBL/GenBank/DDBJ whole genome shotgun (WGS) entry which is preliminary data.</text>
</comment>
<dbReference type="RefSeq" id="WP_207908853.1">
    <property type="nucleotide sequence ID" value="NZ_SMFZ01000002.1"/>
</dbReference>
<dbReference type="PANTHER" id="PTHR23416:SF23">
    <property type="entry name" value="ACETYLTRANSFERASE C18B11.09C-RELATED"/>
    <property type="match status" value="1"/>
</dbReference>
<dbReference type="GO" id="GO:0008374">
    <property type="term" value="F:O-acyltransferase activity"/>
    <property type="evidence" value="ECO:0007669"/>
    <property type="project" value="TreeGrafter"/>
</dbReference>
<dbReference type="AlphaFoldDB" id="A0A4V2PHI9"/>
<dbReference type="Proteomes" id="UP000295560">
    <property type="component" value="Unassembled WGS sequence"/>
</dbReference>
<dbReference type="PANTHER" id="PTHR23416">
    <property type="entry name" value="SIALIC ACID SYNTHASE-RELATED"/>
    <property type="match status" value="1"/>
</dbReference>
<name>A0A4V2PHI9_PSEEN</name>
<keyword evidence="2 4" id="KW-0808">Transferase</keyword>
<dbReference type="EMBL" id="SMFZ01000002">
    <property type="protein sequence ID" value="TCK20936.1"/>
    <property type="molecule type" value="Genomic_DNA"/>
</dbReference>
<sequence>MTTPWLDLGSHSGRNYSKGRPVAWQILWHATSNLVFKKWWFPSRLRPALLRVFGAEVDDSVRIREDVRIHWPWRLHINGPAWIGHGAWILNLEQVTIARDVCLSQEALLCTGSHDRHDPAFEHANAPITLERGAWVCARAVVLAGTVVGDHAIVGAGAVVHGTIAPSATVTQTAKPTTAPVLSSSPDRAPRPT</sequence>
<evidence type="ECO:0000313" key="5">
    <source>
        <dbReference type="Proteomes" id="UP000295560"/>
    </source>
</evidence>
<dbReference type="GO" id="GO:0005829">
    <property type="term" value="C:cytosol"/>
    <property type="evidence" value="ECO:0007669"/>
    <property type="project" value="TreeGrafter"/>
</dbReference>
<protein>
    <submittedName>
        <fullName evidence="4">Putative colanic acid biosynthesis acetyltransferase WcaF</fullName>
    </submittedName>
</protein>
<gene>
    <name evidence="4" type="ORF">EV378_4904</name>
</gene>
<proteinExistence type="inferred from homology"/>
<evidence type="ECO:0000256" key="1">
    <source>
        <dbReference type="ARBA" id="ARBA00007274"/>
    </source>
</evidence>
<dbReference type="InterPro" id="IPR011004">
    <property type="entry name" value="Trimer_LpxA-like_sf"/>
</dbReference>
<accession>A0A4V2PHI9</accession>
<feature type="compositionally biased region" description="Polar residues" evidence="3">
    <location>
        <begin position="171"/>
        <end position="186"/>
    </location>
</feature>
<comment type="similarity">
    <text evidence="1">Belongs to the transferase hexapeptide repeat family.</text>
</comment>
<evidence type="ECO:0000256" key="2">
    <source>
        <dbReference type="ARBA" id="ARBA00022679"/>
    </source>
</evidence>
<dbReference type="SUPFAM" id="SSF51161">
    <property type="entry name" value="Trimeric LpxA-like enzymes"/>
    <property type="match status" value="1"/>
</dbReference>
<keyword evidence="5" id="KW-1185">Reference proteome</keyword>
<dbReference type="Pfam" id="PF00132">
    <property type="entry name" value="Hexapep"/>
    <property type="match status" value="1"/>
</dbReference>
<reference evidence="4 5" key="1">
    <citation type="submission" date="2019-03" db="EMBL/GenBank/DDBJ databases">
        <title>Sequencing the genomes of 1000 actinobacteria strains.</title>
        <authorList>
            <person name="Klenk H.-P."/>
        </authorList>
    </citation>
    <scope>NUCLEOTIDE SEQUENCE [LARGE SCALE GENOMIC DNA]</scope>
    <source>
        <strain evidence="4 5">DSM 44969</strain>
    </source>
</reference>
<feature type="region of interest" description="Disordered" evidence="3">
    <location>
        <begin position="171"/>
        <end position="193"/>
    </location>
</feature>
<organism evidence="4 5">
    <name type="scientific">Pseudonocardia endophytica</name>
    <dbReference type="NCBI Taxonomy" id="401976"/>
    <lineage>
        <taxon>Bacteria</taxon>
        <taxon>Bacillati</taxon>
        <taxon>Actinomycetota</taxon>
        <taxon>Actinomycetes</taxon>
        <taxon>Pseudonocardiales</taxon>
        <taxon>Pseudonocardiaceae</taxon>
        <taxon>Pseudonocardia</taxon>
    </lineage>
</organism>
<evidence type="ECO:0000313" key="4">
    <source>
        <dbReference type="EMBL" id="TCK20936.1"/>
    </source>
</evidence>
<dbReference type="InterPro" id="IPR001451">
    <property type="entry name" value="Hexapep"/>
</dbReference>
<dbReference type="Gene3D" id="2.160.10.10">
    <property type="entry name" value="Hexapeptide repeat proteins"/>
    <property type="match status" value="1"/>
</dbReference>